<feature type="compositionally biased region" description="Low complexity" evidence="6">
    <location>
        <begin position="99"/>
        <end position="116"/>
    </location>
</feature>
<dbReference type="GO" id="GO:0005634">
    <property type="term" value="C:nucleus"/>
    <property type="evidence" value="ECO:0007669"/>
    <property type="project" value="UniProtKB-SubCell"/>
</dbReference>
<evidence type="ECO:0000313" key="9">
    <source>
        <dbReference type="Proteomes" id="UP000557566"/>
    </source>
</evidence>
<evidence type="ECO:0000256" key="4">
    <source>
        <dbReference type="ARBA" id="ARBA00023163"/>
    </source>
</evidence>
<evidence type="ECO:0000259" key="7">
    <source>
        <dbReference type="PROSITE" id="PS00463"/>
    </source>
</evidence>
<dbReference type="GO" id="GO:0000981">
    <property type="term" value="F:DNA-binding transcription factor activity, RNA polymerase II-specific"/>
    <property type="evidence" value="ECO:0007669"/>
    <property type="project" value="InterPro"/>
</dbReference>
<evidence type="ECO:0000256" key="1">
    <source>
        <dbReference type="ARBA" id="ARBA00004123"/>
    </source>
</evidence>
<evidence type="ECO:0000256" key="2">
    <source>
        <dbReference type="ARBA" id="ARBA00023015"/>
    </source>
</evidence>
<keyword evidence="3" id="KW-0238">DNA-binding</keyword>
<dbReference type="OrthoDB" id="5226580at2759"/>
<dbReference type="InterPro" id="IPR001138">
    <property type="entry name" value="Zn2Cys6_DnaBD"/>
</dbReference>
<protein>
    <recommendedName>
        <fullName evidence="7">Zn(2)-C6 fungal-type domain-containing protein</fullName>
    </recommendedName>
</protein>
<dbReference type="Gene3D" id="4.10.240.10">
    <property type="entry name" value="Zn(2)-C6 fungal-type DNA-binding domain"/>
    <property type="match status" value="1"/>
</dbReference>
<feature type="compositionally biased region" description="Basic and acidic residues" evidence="6">
    <location>
        <begin position="141"/>
        <end position="152"/>
    </location>
</feature>
<dbReference type="EMBL" id="JAAVMX010000013">
    <property type="protein sequence ID" value="KAF4503832.1"/>
    <property type="molecule type" value="Genomic_DNA"/>
</dbReference>
<evidence type="ECO:0000256" key="3">
    <source>
        <dbReference type="ARBA" id="ARBA00023125"/>
    </source>
</evidence>
<dbReference type="PANTHER" id="PTHR31845">
    <property type="entry name" value="FINGER DOMAIN PROTEIN, PUTATIVE-RELATED"/>
    <property type="match status" value="1"/>
</dbReference>
<sequence length="605" mass="67771">MASASGAGTIAGVPAGYGRSCTNCSRAKCRCILRPHGADCERCHRLGKQCQQIAASRKRTSKRSTPSRAAQLEEKLQDLVSLLRATQQPGQPATDHDSLPSLLSPQSSPSRLDSLDAAGKPPSQAESLPTMTPVFGPNVHSTDDAPRAHPEPTPEQAEIYLAKFRDWLVHFPFLHLPPELTAKRLRMERPFLWMCIMNLTTLSISQIYSLRDRIREHISRNLVLNYHADMDYLLGLLAILAWANTNTGLGVKPWIIMFSQLAITIIYDMDLNKAPNDDQHHTVYSKVCIYGGPPPKPRTMEERRAVVGFWYTSSINAAFMGKMETFTWNSYMDSCLDVLERERECPRDEILVALVRIQLIAEEAQKLLRSDGNGHSSQGPTYIFKAGLLSRLGDLREGLPASLHSHYLVQMQIHHAEAQIHSVGIFTDQVIPVPMRTNSLFTCTKAATSWVKTFFAMPVSEVPALPFSFYVIWTQTMTVLYKLLVLDDTAWDKEILRNEVDISTLHSRFIDVFTEAIENYYPDTEDKSATPLSKTPKILRHKMSLWEPAISHFLGASLATPNSDTMSVTAMQSRMVADNPAMMEALSFDLGDLTWMTDVFGPGYL</sequence>
<evidence type="ECO:0000256" key="5">
    <source>
        <dbReference type="ARBA" id="ARBA00023242"/>
    </source>
</evidence>
<accession>A0A8H4LRL9</accession>
<dbReference type="InterPro" id="IPR051089">
    <property type="entry name" value="prtT"/>
</dbReference>
<organism evidence="8 9">
    <name type="scientific">Ophiocordyceps sinensis</name>
    <dbReference type="NCBI Taxonomy" id="72228"/>
    <lineage>
        <taxon>Eukaryota</taxon>
        <taxon>Fungi</taxon>
        <taxon>Dikarya</taxon>
        <taxon>Ascomycota</taxon>
        <taxon>Pezizomycotina</taxon>
        <taxon>Sordariomycetes</taxon>
        <taxon>Hypocreomycetidae</taxon>
        <taxon>Hypocreales</taxon>
        <taxon>Ophiocordycipitaceae</taxon>
        <taxon>Ophiocordyceps</taxon>
    </lineage>
</organism>
<dbReference type="GO" id="GO:0000976">
    <property type="term" value="F:transcription cis-regulatory region binding"/>
    <property type="evidence" value="ECO:0007669"/>
    <property type="project" value="TreeGrafter"/>
</dbReference>
<keyword evidence="2" id="KW-0805">Transcription regulation</keyword>
<name>A0A8H4LRL9_9HYPO</name>
<comment type="subcellular location">
    <subcellularLocation>
        <location evidence="1">Nucleus</location>
    </subcellularLocation>
</comment>
<gene>
    <name evidence="8" type="ORF">G6O67_008772</name>
</gene>
<feature type="region of interest" description="Disordered" evidence="6">
    <location>
        <begin position="87"/>
        <end position="153"/>
    </location>
</feature>
<dbReference type="PANTHER" id="PTHR31845:SF32">
    <property type="entry name" value="MISCELLANEOUS ZN(II)2CYS6 TRANSCRIPTION FACTOR (EUROFUNG)-RELATED"/>
    <property type="match status" value="1"/>
</dbReference>
<feature type="domain" description="Zn(2)-C6 fungal-type" evidence="7">
    <location>
        <begin position="20"/>
        <end position="50"/>
    </location>
</feature>
<comment type="caution">
    <text evidence="8">The sequence shown here is derived from an EMBL/GenBank/DDBJ whole genome shotgun (WGS) entry which is preliminary data.</text>
</comment>
<dbReference type="Proteomes" id="UP000557566">
    <property type="component" value="Unassembled WGS sequence"/>
</dbReference>
<keyword evidence="4" id="KW-0804">Transcription</keyword>
<keyword evidence="9" id="KW-1185">Reference proteome</keyword>
<dbReference type="GO" id="GO:0008270">
    <property type="term" value="F:zinc ion binding"/>
    <property type="evidence" value="ECO:0007669"/>
    <property type="project" value="InterPro"/>
</dbReference>
<proteinExistence type="predicted"/>
<reference evidence="8 9" key="1">
    <citation type="journal article" date="2020" name="Genome Biol. Evol.">
        <title>A new high-quality draft genome assembly of the Chinese cordyceps Ophiocordyceps sinensis.</title>
        <authorList>
            <person name="Shu R."/>
            <person name="Zhang J."/>
            <person name="Meng Q."/>
            <person name="Zhang H."/>
            <person name="Zhou G."/>
            <person name="Li M."/>
            <person name="Wu P."/>
            <person name="Zhao Y."/>
            <person name="Chen C."/>
            <person name="Qin Q."/>
        </authorList>
    </citation>
    <scope>NUCLEOTIDE SEQUENCE [LARGE SCALE GENOMIC DNA]</scope>
    <source>
        <strain evidence="8 9">IOZ07</strain>
    </source>
</reference>
<dbReference type="AlphaFoldDB" id="A0A8H4LRL9"/>
<keyword evidence="5" id="KW-0539">Nucleus</keyword>
<dbReference type="InterPro" id="IPR036864">
    <property type="entry name" value="Zn2-C6_fun-type_DNA-bd_sf"/>
</dbReference>
<evidence type="ECO:0000256" key="6">
    <source>
        <dbReference type="SAM" id="MobiDB-lite"/>
    </source>
</evidence>
<dbReference type="PROSITE" id="PS00463">
    <property type="entry name" value="ZN2_CY6_FUNGAL_1"/>
    <property type="match status" value="1"/>
</dbReference>
<evidence type="ECO:0000313" key="8">
    <source>
        <dbReference type="EMBL" id="KAF4503832.1"/>
    </source>
</evidence>